<dbReference type="InterPro" id="IPR044160">
    <property type="entry name" value="TGD4-like"/>
</dbReference>
<evidence type="ECO:0000313" key="2">
    <source>
        <dbReference type="Proteomes" id="UP000030645"/>
    </source>
</evidence>
<dbReference type="EMBL" id="KE346353">
    <property type="protein sequence ID" value="EXC34959.1"/>
    <property type="molecule type" value="Genomic_DNA"/>
</dbReference>
<dbReference type="AlphaFoldDB" id="W9SJS3"/>
<dbReference type="KEGG" id="mnt:21397813"/>
<evidence type="ECO:0000313" key="1">
    <source>
        <dbReference type="EMBL" id="EXC34959.1"/>
    </source>
</evidence>
<organism evidence="1 2">
    <name type="scientific">Morus notabilis</name>
    <dbReference type="NCBI Taxonomy" id="981085"/>
    <lineage>
        <taxon>Eukaryota</taxon>
        <taxon>Viridiplantae</taxon>
        <taxon>Streptophyta</taxon>
        <taxon>Embryophyta</taxon>
        <taxon>Tracheophyta</taxon>
        <taxon>Spermatophyta</taxon>
        <taxon>Magnoliopsida</taxon>
        <taxon>eudicotyledons</taxon>
        <taxon>Gunneridae</taxon>
        <taxon>Pentapetalae</taxon>
        <taxon>rosids</taxon>
        <taxon>fabids</taxon>
        <taxon>Rosales</taxon>
        <taxon>Moraceae</taxon>
        <taxon>Moreae</taxon>
        <taxon>Morus</taxon>
    </lineage>
</organism>
<dbReference type="OrthoDB" id="512148at2759"/>
<proteinExistence type="predicted"/>
<protein>
    <recommendedName>
        <fullName evidence="3">Protein TRIGALACTOSYLDIACYLGLYCEROL 4</fullName>
    </recommendedName>
</protein>
<keyword evidence="2" id="KW-1185">Reference proteome</keyword>
<dbReference type="PANTHER" id="PTHR34954">
    <property type="entry name" value="EXPRESSED PROTEIN"/>
    <property type="match status" value="1"/>
</dbReference>
<accession>W9SJS3</accession>
<dbReference type="GO" id="GO:0009941">
    <property type="term" value="C:chloroplast envelope"/>
    <property type="evidence" value="ECO:0007669"/>
    <property type="project" value="TreeGrafter"/>
</dbReference>
<dbReference type="GO" id="GO:0034196">
    <property type="term" value="P:acylglycerol transport"/>
    <property type="evidence" value="ECO:0007669"/>
    <property type="project" value="InterPro"/>
</dbReference>
<sequence length="465" mass="52023">MKKLRWVMDGEGFWEVDASTPRTVDGLARPVPGDTLPLGLSRGPKLSRPKQIDFFQRFMAAPFVPSYAGDHGFALQRVLTIPFAHNWFTAVVGQFNVQKFVSSMKGSGDTQHSSSSWLQKVRSHLKDKSLYAVGFCSELLLTPDDTLLVSLDRYAEKDLSRKKAVFHHKFPYHDLMVEAVWPGLFIDKANNYWDVPFLVAVDLASVASPSGSSYHLSALHNSGSPERFHSDGNDRVPTCLRPGLSLRGALAFKKDIEFWRSNAPKLKMVQPFDMFLSNPQVSASGIIGAAATAFFGDNTERPRTEEAFQGFRGFNFDYGAVKSAFVGDMFGSVSFTAQHGNFQRLFLDLTRFQARLDFPSGSKFLSGAARLAQDFVNSQQPSFDALQAVCPNIHLSFQQQIAGPFSFRVESGITIDLRNRDWNICIEEPIFAIEHALQVLGSAKAIAWYSPKQQEFMVELRFFET</sequence>
<dbReference type="GO" id="GO:1990052">
    <property type="term" value="P:ER to chloroplast lipid transport"/>
    <property type="evidence" value="ECO:0007669"/>
    <property type="project" value="InterPro"/>
</dbReference>
<evidence type="ECO:0008006" key="3">
    <source>
        <dbReference type="Google" id="ProtNLM"/>
    </source>
</evidence>
<gene>
    <name evidence="1" type="ORF">L484_014683</name>
</gene>
<reference evidence="2" key="1">
    <citation type="submission" date="2013-01" db="EMBL/GenBank/DDBJ databases">
        <title>Draft Genome Sequence of a Mulberry Tree, Morus notabilis C.K. Schneid.</title>
        <authorList>
            <person name="He N."/>
            <person name="Zhao S."/>
        </authorList>
    </citation>
    <scope>NUCLEOTIDE SEQUENCE</scope>
</reference>
<dbReference type="STRING" id="981085.W9SJS3"/>
<dbReference type="PANTHER" id="PTHR34954:SF4">
    <property type="entry name" value="PROTEIN TRIGALACTOSYLDIACYLGLYCEROL 4, CHLOROPLASTIC"/>
    <property type="match status" value="1"/>
</dbReference>
<dbReference type="GO" id="GO:0070300">
    <property type="term" value="F:phosphatidic acid binding"/>
    <property type="evidence" value="ECO:0007669"/>
    <property type="project" value="InterPro"/>
</dbReference>
<name>W9SJS3_9ROSA</name>
<dbReference type="eggNOG" id="ENOG502R4W6">
    <property type="taxonomic scope" value="Eukaryota"/>
</dbReference>
<dbReference type="Proteomes" id="UP000030645">
    <property type="component" value="Unassembled WGS sequence"/>
</dbReference>